<dbReference type="SUPFAM" id="SSF140931">
    <property type="entry name" value="Fic-like"/>
    <property type="match status" value="1"/>
</dbReference>
<keyword evidence="2" id="KW-0812">Transmembrane</keyword>
<dbReference type="InterPro" id="IPR003812">
    <property type="entry name" value="Fido"/>
</dbReference>
<feature type="active site" evidence="9">
    <location>
        <position position="146"/>
    </location>
</feature>
<feature type="binding site" evidence="10">
    <location>
        <begin position="150"/>
        <end position="157"/>
    </location>
    <ligand>
        <name>ATP</name>
        <dbReference type="ChEBI" id="CHEBI:30616"/>
    </ligand>
</feature>
<evidence type="ECO:0000256" key="4">
    <source>
        <dbReference type="ARBA" id="ARBA00022741"/>
    </source>
</evidence>
<dbReference type="AlphaFoldDB" id="A0A1F5G2E1"/>
<feature type="region of interest" description="Disordered" evidence="11">
    <location>
        <begin position="1"/>
        <end position="21"/>
    </location>
</feature>
<evidence type="ECO:0000256" key="3">
    <source>
        <dbReference type="ARBA" id="ARBA00022737"/>
    </source>
</evidence>
<evidence type="ECO:0000259" key="12">
    <source>
        <dbReference type="PROSITE" id="PS51459"/>
    </source>
</evidence>
<dbReference type="PROSITE" id="PS51459">
    <property type="entry name" value="FIDO"/>
    <property type="match status" value="1"/>
</dbReference>
<keyword evidence="8" id="KW-0472">Membrane</keyword>
<dbReference type="EMBL" id="MFAV01000036">
    <property type="protein sequence ID" value="OGD86040.1"/>
    <property type="molecule type" value="Genomic_DNA"/>
</dbReference>
<evidence type="ECO:0000256" key="8">
    <source>
        <dbReference type="ARBA" id="ARBA00023136"/>
    </source>
</evidence>
<evidence type="ECO:0000256" key="9">
    <source>
        <dbReference type="PIRSR" id="PIRSR640198-1"/>
    </source>
</evidence>
<sequence>MPENLGENIHQKSNLLKTPEDAPKELWQREVDGMHKAIHFVQRKVRGVEEGGIDCDDIFNIHKMVMNDPLNPEKTGRLREVRVRVGLRIEGSMSQGVPPDTHFLSEFFNEFSSKLEEKTQNISIDSDAKEVLDLASWAHHRFIEIHPFEDGNGRTARLIVDFIFRKARLPYIKDWGAASREYQEVINKCFQQESSRPFRLFLAKKLFDRLVEVESQFSSRPSNAQSFLSYINGRINEVKDI</sequence>
<dbReference type="InterPro" id="IPR040198">
    <property type="entry name" value="Fido_containing"/>
</dbReference>
<evidence type="ECO:0000256" key="1">
    <source>
        <dbReference type="ARBA" id="ARBA00004167"/>
    </source>
</evidence>
<name>A0A1F5G2E1_9BACT</name>
<keyword evidence="6 10" id="KW-0067">ATP-binding</keyword>
<reference evidence="13 14" key="1">
    <citation type="journal article" date="2016" name="Nat. Commun.">
        <title>Thousands of microbial genomes shed light on interconnected biogeochemical processes in an aquifer system.</title>
        <authorList>
            <person name="Anantharaman K."/>
            <person name="Brown C.T."/>
            <person name="Hug L.A."/>
            <person name="Sharon I."/>
            <person name="Castelle C.J."/>
            <person name="Probst A.J."/>
            <person name="Thomas B.C."/>
            <person name="Singh A."/>
            <person name="Wilkins M.J."/>
            <person name="Karaoz U."/>
            <person name="Brodie E.L."/>
            <person name="Williams K.H."/>
            <person name="Hubbard S.S."/>
            <person name="Banfield J.F."/>
        </authorList>
    </citation>
    <scope>NUCLEOTIDE SEQUENCE [LARGE SCALE GENOMIC DNA]</scope>
</reference>
<evidence type="ECO:0000256" key="11">
    <source>
        <dbReference type="SAM" id="MobiDB-lite"/>
    </source>
</evidence>
<protein>
    <recommendedName>
        <fullName evidence="12">Fido domain-containing protein</fullName>
    </recommendedName>
</protein>
<keyword evidence="4 10" id="KW-0547">Nucleotide-binding</keyword>
<dbReference type="Gene3D" id="1.10.3290.10">
    <property type="entry name" value="Fido-like domain"/>
    <property type="match status" value="1"/>
</dbReference>
<evidence type="ECO:0000313" key="13">
    <source>
        <dbReference type="EMBL" id="OGD86040.1"/>
    </source>
</evidence>
<dbReference type="GO" id="GO:0016020">
    <property type="term" value="C:membrane"/>
    <property type="evidence" value="ECO:0007669"/>
    <property type="project" value="UniProtKB-SubCell"/>
</dbReference>
<feature type="domain" description="Fido" evidence="12">
    <location>
        <begin position="53"/>
        <end position="204"/>
    </location>
</feature>
<evidence type="ECO:0000256" key="10">
    <source>
        <dbReference type="PIRSR" id="PIRSR640198-2"/>
    </source>
</evidence>
<organism evidence="13 14">
    <name type="scientific">Candidatus Curtissbacteria bacterium RBG_16_39_7</name>
    <dbReference type="NCBI Taxonomy" id="1797707"/>
    <lineage>
        <taxon>Bacteria</taxon>
        <taxon>Candidatus Curtissiibacteriota</taxon>
    </lineage>
</organism>
<evidence type="ECO:0000313" key="14">
    <source>
        <dbReference type="Proteomes" id="UP000176628"/>
    </source>
</evidence>
<comment type="caution">
    <text evidence="13">The sequence shown here is derived from an EMBL/GenBank/DDBJ whole genome shotgun (WGS) entry which is preliminary data.</text>
</comment>
<dbReference type="Proteomes" id="UP000176628">
    <property type="component" value="Unassembled WGS sequence"/>
</dbReference>
<evidence type="ECO:0000256" key="7">
    <source>
        <dbReference type="ARBA" id="ARBA00022989"/>
    </source>
</evidence>
<accession>A0A1F5G2E1</accession>
<evidence type="ECO:0000256" key="5">
    <source>
        <dbReference type="ARBA" id="ARBA00022803"/>
    </source>
</evidence>
<evidence type="ECO:0000256" key="2">
    <source>
        <dbReference type="ARBA" id="ARBA00022692"/>
    </source>
</evidence>
<dbReference type="GO" id="GO:0005524">
    <property type="term" value="F:ATP binding"/>
    <property type="evidence" value="ECO:0007669"/>
    <property type="project" value="UniProtKB-KW"/>
</dbReference>
<dbReference type="InterPro" id="IPR036597">
    <property type="entry name" value="Fido-like_dom_sf"/>
</dbReference>
<keyword evidence="5" id="KW-0802">TPR repeat</keyword>
<keyword evidence="7" id="KW-1133">Transmembrane helix</keyword>
<gene>
    <name evidence="13" type="ORF">A2Z23_01130</name>
</gene>
<dbReference type="Pfam" id="PF02661">
    <property type="entry name" value="Fic"/>
    <property type="match status" value="1"/>
</dbReference>
<comment type="subcellular location">
    <subcellularLocation>
        <location evidence="1">Membrane</location>
        <topology evidence="1">Single-pass membrane protein</topology>
    </subcellularLocation>
</comment>
<keyword evidence="3" id="KW-0677">Repeat</keyword>
<dbReference type="PANTHER" id="PTHR13504:SF34">
    <property type="entry name" value="PROTEIN ADENYLYLTRANSFERASE FICD"/>
    <property type="match status" value="1"/>
</dbReference>
<proteinExistence type="predicted"/>
<evidence type="ECO:0000256" key="6">
    <source>
        <dbReference type="ARBA" id="ARBA00022840"/>
    </source>
</evidence>
<dbReference type="PANTHER" id="PTHR13504">
    <property type="entry name" value="FIDO DOMAIN-CONTAINING PROTEIN DDB_G0283145"/>
    <property type="match status" value="1"/>
</dbReference>